<dbReference type="Proteomes" id="UP000198893">
    <property type="component" value="Unassembled WGS sequence"/>
</dbReference>
<dbReference type="STRING" id="569882.SAMN04490248_103241"/>
<organism evidence="4 5">
    <name type="scientific">Salinihabitans flavidus</name>
    <dbReference type="NCBI Taxonomy" id="569882"/>
    <lineage>
        <taxon>Bacteria</taxon>
        <taxon>Pseudomonadati</taxon>
        <taxon>Pseudomonadota</taxon>
        <taxon>Alphaproteobacteria</taxon>
        <taxon>Rhodobacterales</taxon>
        <taxon>Roseobacteraceae</taxon>
        <taxon>Salinihabitans</taxon>
    </lineage>
</organism>
<dbReference type="Gene3D" id="3.10.350.10">
    <property type="entry name" value="LysM domain"/>
    <property type="match status" value="1"/>
</dbReference>
<evidence type="ECO:0000313" key="4">
    <source>
        <dbReference type="EMBL" id="SEO30283.1"/>
    </source>
</evidence>
<keyword evidence="2" id="KW-0812">Transmembrane</keyword>
<keyword evidence="2" id="KW-0472">Membrane</keyword>
<dbReference type="SMART" id="SM00257">
    <property type="entry name" value="LysM"/>
    <property type="match status" value="1"/>
</dbReference>
<feature type="compositionally biased region" description="Pro residues" evidence="1">
    <location>
        <begin position="98"/>
        <end position="107"/>
    </location>
</feature>
<protein>
    <submittedName>
        <fullName evidence="4">LysM domain-containing protein</fullName>
    </submittedName>
</protein>
<proteinExistence type="predicted"/>
<keyword evidence="5" id="KW-1185">Reference proteome</keyword>
<feature type="transmembrane region" description="Helical" evidence="2">
    <location>
        <begin position="12"/>
        <end position="34"/>
    </location>
</feature>
<feature type="region of interest" description="Disordered" evidence="1">
    <location>
        <begin position="329"/>
        <end position="376"/>
    </location>
</feature>
<gene>
    <name evidence="4" type="ORF">SAMN04490248_103241</name>
</gene>
<name>A0A1H8NLM4_9RHOB</name>
<evidence type="ECO:0000256" key="2">
    <source>
        <dbReference type="SAM" id="Phobius"/>
    </source>
</evidence>
<accession>A0A1H8NLM4</accession>
<dbReference type="RefSeq" id="WP_245729354.1">
    <property type="nucleotide sequence ID" value="NZ_FODS01000003.1"/>
</dbReference>
<feature type="compositionally biased region" description="Low complexity" evidence="1">
    <location>
        <begin position="166"/>
        <end position="176"/>
    </location>
</feature>
<dbReference type="AlphaFoldDB" id="A0A1H8NLM4"/>
<feature type="region of interest" description="Disordered" evidence="1">
    <location>
        <begin position="36"/>
        <end position="241"/>
    </location>
</feature>
<evidence type="ECO:0000259" key="3">
    <source>
        <dbReference type="PROSITE" id="PS51782"/>
    </source>
</evidence>
<dbReference type="CDD" id="cd00118">
    <property type="entry name" value="LysM"/>
    <property type="match status" value="1"/>
</dbReference>
<feature type="compositionally biased region" description="Low complexity" evidence="1">
    <location>
        <begin position="187"/>
        <end position="199"/>
    </location>
</feature>
<dbReference type="PANTHER" id="PTHR34700">
    <property type="entry name" value="POTASSIUM BINDING PROTEIN KBP"/>
    <property type="match status" value="1"/>
</dbReference>
<sequence length="620" mass="63407">MSRLASFLGGNAVIAGGAVAVIAVGLGLYAGGVFTPDRPEPQAPESRPSDQSVAPEAETSVEDMPEAVQTPQTPPATDVPDAPGAVETPSAAVYPDAPDAPAPPPDVDAPESSDAAPADESEVASSDRSAESAEQVTPAEQDTQQQVNERQPEQDVSEAAPDEAASDAAAEAVVSDEASDDAEVSDEAAPGEMPAADDATTTEDTAEAPAAPTGQGDATTADLAAQPRPEEAGPDTDTEESAARMAPAFDLVRVETDGSVVIAGRGAAGARIAILLDGDDLSEVQAGADGRFVSFAHIEPGAAPRVLSLVDRSGTGEIHSEASVIIAPQKRDVASASTEPEADSAPSVPADQPVSAPERDIAATTERPADAPDAGTLGESVTAAAEDIPEAPTAEDTAAATVADQPAASADAADDEAIAGSDVGADTPAPAVPETPRDVAEPPVVVLADDEGVRVLQGPDSGGATPEVMDAVALDAISYSDEGAVQLAGRGRGDSFVRVYLDNTPITRSRIAADGNWRTELPQVDTGVYTLRVDEVDDEGKVLSRIETPFKREAPEKLEAKGGPAPPISAVTVQPGDTLWAISRDRYGRGILYVRVFEANQDRIRDPDLIYPGQVFDLPD</sequence>
<dbReference type="InterPro" id="IPR052196">
    <property type="entry name" value="Bact_Kbp"/>
</dbReference>
<dbReference type="PANTHER" id="PTHR34700:SF4">
    <property type="entry name" value="PHAGE-LIKE ELEMENT PBSX PROTEIN XKDP"/>
    <property type="match status" value="1"/>
</dbReference>
<dbReference type="InterPro" id="IPR018392">
    <property type="entry name" value="LysM"/>
</dbReference>
<evidence type="ECO:0000256" key="1">
    <source>
        <dbReference type="SAM" id="MobiDB-lite"/>
    </source>
</evidence>
<feature type="compositionally biased region" description="Low complexity" evidence="1">
    <location>
        <begin position="392"/>
        <end position="411"/>
    </location>
</feature>
<dbReference type="InterPro" id="IPR036779">
    <property type="entry name" value="LysM_dom_sf"/>
</dbReference>
<feature type="domain" description="LysM" evidence="3">
    <location>
        <begin position="569"/>
        <end position="618"/>
    </location>
</feature>
<dbReference type="Pfam" id="PF01476">
    <property type="entry name" value="LysM"/>
    <property type="match status" value="1"/>
</dbReference>
<feature type="compositionally biased region" description="Polar residues" evidence="1">
    <location>
        <begin position="132"/>
        <end position="149"/>
    </location>
</feature>
<feature type="region of interest" description="Disordered" evidence="1">
    <location>
        <begin position="392"/>
        <end position="441"/>
    </location>
</feature>
<feature type="compositionally biased region" description="Acidic residues" evidence="1">
    <location>
        <begin position="177"/>
        <end position="186"/>
    </location>
</feature>
<dbReference type="PROSITE" id="PS51782">
    <property type="entry name" value="LYSM"/>
    <property type="match status" value="1"/>
</dbReference>
<reference evidence="4 5" key="1">
    <citation type="submission" date="2016-10" db="EMBL/GenBank/DDBJ databases">
        <authorList>
            <person name="de Groot N.N."/>
        </authorList>
    </citation>
    <scope>NUCLEOTIDE SEQUENCE [LARGE SCALE GENOMIC DNA]</scope>
    <source>
        <strain evidence="4 5">DSM 27842</strain>
    </source>
</reference>
<dbReference type="EMBL" id="FODS01000003">
    <property type="protein sequence ID" value="SEO30283.1"/>
    <property type="molecule type" value="Genomic_DNA"/>
</dbReference>
<evidence type="ECO:0000313" key="5">
    <source>
        <dbReference type="Proteomes" id="UP000198893"/>
    </source>
</evidence>
<keyword evidence="2" id="KW-1133">Transmembrane helix</keyword>